<evidence type="ECO:0000313" key="4">
    <source>
        <dbReference type="EMBL" id="VTR56932.1"/>
    </source>
</evidence>
<dbReference type="InterPro" id="IPR029063">
    <property type="entry name" value="SAM-dependent_MTases_sf"/>
</dbReference>
<evidence type="ECO:0000256" key="2">
    <source>
        <dbReference type="ARBA" id="ARBA00022679"/>
    </source>
</evidence>
<name>A0A4U9WDC4_SERFO</name>
<evidence type="ECO:0000256" key="3">
    <source>
        <dbReference type="SAM" id="MobiDB-lite"/>
    </source>
</evidence>
<gene>
    <name evidence="4" type="primary">rlmF_1</name>
    <name evidence="4" type="ORF">NCTC12965_07250</name>
</gene>
<dbReference type="InterPro" id="IPR010286">
    <property type="entry name" value="METTL16/RlmF"/>
</dbReference>
<dbReference type="GO" id="GO:0070475">
    <property type="term" value="P:rRNA base methylation"/>
    <property type="evidence" value="ECO:0007669"/>
    <property type="project" value="TreeGrafter"/>
</dbReference>
<keyword evidence="2 4" id="KW-0808">Transferase</keyword>
<dbReference type="Gene3D" id="3.40.50.150">
    <property type="entry name" value="Vaccinia Virus protein VP39"/>
    <property type="match status" value="1"/>
</dbReference>
<dbReference type="EC" id="2.1.1.181" evidence="4"/>
<dbReference type="AlphaFoldDB" id="A0A4U9WDC4"/>
<reference evidence="4" key="1">
    <citation type="submission" date="2019-05" db="EMBL/GenBank/DDBJ databases">
        <authorList>
            <consortium name="Pathogen Informatics"/>
        </authorList>
    </citation>
    <scope>NUCLEOTIDE SEQUENCE [LARGE SCALE GENOMIC DNA]</scope>
    <source>
        <strain evidence="4">NCTC12965</strain>
    </source>
</reference>
<dbReference type="GO" id="GO:0052907">
    <property type="term" value="F:23S rRNA (adenine(1618)-N(6))-methyltransferase activity"/>
    <property type="evidence" value="ECO:0007669"/>
    <property type="project" value="UniProtKB-EC"/>
</dbReference>
<sequence>MEKKKSFPQQKSGLHPRNRHRSRYDFPTLIATCPGLEPFVKPNAWGDISVDFADPAAVKMLNRALLMHFYGIEHWDIPADYLCPPIPGACRLSASPGRSAGD</sequence>
<dbReference type="Pfam" id="PF05971">
    <property type="entry name" value="Methyltransf_10"/>
    <property type="match status" value="1"/>
</dbReference>
<dbReference type="EMBL" id="CABEEZ010000139">
    <property type="protein sequence ID" value="VTR56932.1"/>
    <property type="molecule type" value="Genomic_DNA"/>
</dbReference>
<proteinExistence type="predicted"/>
<organism evidence="4">
    <name type="scientific">Serratia fonticola</name>
    <dbReference type="NCBI Taxonomy" id="47917"/>
    <lineage>
        <taxon>Bacteria</taxon>
        <taxon>Pseudomonadati</taxon>
        <taxon>Pseudomonadota</taxon>
        <taxon>Gammaproteobacteria</taxon>
        <taxon>Enterobacterales</taxon>
        <taxon>Yersiniaceae</taxon>
        <taxon>Serratia</taxon>
    </lineage>
</organism>
<protein>
    <submittedName>
        <fullName evidence="4">Ribosomal RNA large subunit methyltransferase F</fullName>
        <ecNumber evidence="4">2.1.1.181</ecNumber>
    </submittedName>
</protein>
<dbReference type="PANTHER" id="PTHR13393:SF0">
    <property type="entry name" value="RNA N6-ADENOSINE-METHYLTRANSFERASE METTL16"/>
    <property type="match status" value="1"/>
</dbReference>
<accession>A0A4U9WDC4</accession>
<feature type="region of interest" description="Disordered" evidence="3">
    <location>
        <begin position="1"/>
        <end position="21"/>
    </location>
</feature>
<dbReference type="PANTHER" id="PTHR13393">
    <property type="entry name" value="SAM-DEPENDENT METHYLTRANSFERASE"/>
    <property type="match status" value="1"/>
</dbReference>
<evidence type="ECO:0000256" key="1">
    <source>
        <dbReference type="ARBA" id="ARBA00022603"/>
    </source>
</evidence>
<keyword evidence="1 4" id="KW-0489">Methyltransferase</keyword>